<dbReference type="InterPro" id="IPR056884">
    <property type="entry name" value="NPHP3-like_N"/>
</dbReference>
<dbReference type="PANTHER" id="PTHR10039">
    <property type="entry name" value="AMELOGENIN"/>
    <property type="match status" value="1"/>
</dbReference>
<protein>
    <recommendedName>
        <fullName evidence="2">Nephrocystin 3-like N-terminal domain-containing protein</fullName>
    </recommendedName>
</protein>
<proteinExistence type="predicted"/>
<evidence type="ECO:0000313" key="4">
    <source>
        <dbReference type="Proteomes" id="UP000178912"/>
    </source>
</evidence>
<keyword evidence="4" id="KW-1185">Reference proteome</keyword>
<accession>A0A1E1LBY6</accession>
<keyword evidence="1" id="KW-0677">Repeat</keyword>
<feature type="domain" description="Nephrocystin 3-like N-terminal" evidence="2">
    <location>
        <begin position="233"/>
        <end position="390"/>
    </location>
</feature>
<evidence type="ECO:0000259" key="2">
    <source>
        <dbReference type="Pfam" id="PF24883"/>
    </source>
</evidence>
<evidence type="ECO:0000313" key="3">
    <source>
        <dbReference type="EMBL" id="CZT08046.1"/>
    </source>
</evidence>
<dbReference type="AlphaFoldDB" id="A0A1E1LBY6"/>
<dbReference type="SUPFAM" id="SSF52540">
    <property type="entry name" value="P-loop containing nucleoside triphosphate hydrolases"/>
    <property type="match status" value="1"/>
</dbReference>
<evidence type="ECO:0000256" key="1">
    <source>
        <dbReference type="ARBA" id="ARBA00022737"/>
    </source>
</evidence>
<gene>
    <name evidence="3" type="ORF">RAG0_13275</name>
</gene>
<dbReference type="EMBL" id="FJUX01000101">
    <property type="protein sequence ID" value="CZT08046.1"/>
    <property type="molecule type" value="Genomic_DNA"/>
</dbReference>
<dbReference type="OrthoDB" id="3563597at2759"/>
<organism evidence="3 4">
    <name type="scientific">Rhynchosporium agropyri</name>
    <dbReference type="NCBI Taxonomy" id="914238"/>
    <lineage>
        <taxon>Eukaryota</taxon>
        <taxon>Fungi</taxon>
        <taxon>Dikarya</taxon>
        <taxon>Ascomycota</taxon>
        <taxon>Pezizomycotina</taxon>
        <taxon>Leotiomycetes</taxon>
        <taxon>Helotiales</taxon>
        <taxon>Ploettnerulaceae</taxon>
        <taxon>Rhynchosporium</taxon>
    </lineage>
</organism>
<dbReference type="Pfam" id="PF24883">
    <property type="entry name" value="NPHP3_N"/>
    <property type="match status" value="1"/>
</dbReference>
<name>A0A1E1LBY6_9HELO</name>
<reference evidence="4" key="1">
    <citation type="submission" date="2016-03" db="EMBL/GenBank/DDBJ databases">
        <authorList>
            <person name="Guldener U."/>
        </authorList>
    </citation>
    <scope>NUCLEOTIDE SEQUENCE [LARGE SCALE GENOMIC DNA]</scope>
    <source>
        <strain evidence="4">04CH-RAC-A.6.1</strain>
    </source>
</reference>
<dbReference type="Proteomes" id="UP000178912">
    <property type="component" value="Unassembled WGS sequence"/>
</dbReference>
<dbReference type="Gene3D" id="3.40.50.300">
    <property type="entry name" value="P-loop containing nucleotide triphosphate hydrolases"/>
    <property type="match status" value="1"/>
</dbReference>
<dbReference type="PANTHER" id="PTHR10039:SF5">
    <property type="entry name" value="NACHT DOMAIN-CONTAINING PROTEIN"/>
    <property type="match status" value="1"/>
</dbReference>
<dbReference type="InterPro" id="IPR027417">
    <property type="entry name" value="P-loop_NTPase"/>
</dbReference>
<sequence length="638" mass="72897">MAEAAFAIIGTTAALLQLSEFTGKVFYSAYGLYNSGTSQTVANQSIKNITPGLGSLLASLHSDLSHQAGNRQAFTDLVGRCQSVVNQLLILLKKCEAKKTKSIHQSLRAGNKAQWTKSEVEALHKELRDCQSLLGIFIDLAFQSQQLALLQEQAESSRQSHDLGIETLNQIWELLKLSETQLRTRSHNRVLNALRFDGMEARVDSVSRSESDTFDWCLTDKQLPISHPELAISFQEWLIKENGVFHISGKLGSGKSTLMKYLVNHAVTKTNLKKWAGSRRLIFAQFFSGNLDAEMPEFIPCIFPQYVDQSRESNSERASELQIPYEIVLNAPEKLLGEEHRETLKEHCFCFFIDGLDELDDAEEEDYSLAVRLRDWTLRRPAIKICVSSREENAFMRTFPSSQRLQLYLLTADNMRKTVENSLENHDSFHEFVLEERKRFVKQIVLRARGVFLWVILVLRMLREDLSANQSIEELYRTLKEVPTELGAPYTKMLTTFECKDHQEVAWAIIAVLMAIDRNNLEGICIFQHSYVEDYLRNNRFSEEMATTSLVMSQILSRQNITLQINRLLKGLVDIGSSNPSFEQRAHQESSPSTDCSVQSFRGRAHLIHRSIYEFLHSQCPKEMTDFMSNFDTKSIIL</sequence>